<accession>A0A6J4QPB7</accession>
<sequence length="122" mass="13651">MTDYRDSREAGGVRTPRGTRVSPGDTASETWLAEGTRREAITQDLMELGQYLANNPAMAKKRLKPVRSAKVLEPGVYYNMGTGMVDRVYREQRVALGHRLYRVSSDPAAPVAEVRRKILEGK</sequence>
<gene>
    <name evidence="2" type="ORF">AVDCRST_MAG02-902</name>
</gene>
<evidence type="ECO:0000313" key="2">
    <source>
        <dbReference type="EMBL" id="CAA9450959.1"/>
    </source>
</evidence>
<name>A0A6J4QPB7_9ACTN</name>
<feature type="compositionally biased region" description="Basic and acidic residues" evidence="1">
    <location>
        <begin position="1"/>
        <end position="11"/>
    </location>
</feature>
<feature type="region of interest" description="Disordered" evidence="1">
    <location>
        <begin position="1"/>
        <end position="34"/>
    </location>
</feature>
<dbReference type="EMBL" id="CADCVH010000030">
    <property type="protein sequence ID" value="CAA9450959.1"/>
    <property type="molecule type" value="Genomic_DNA"/>
</dbReference>
<protein>
    <submittedName>
        <fullName evidence="2">Uncharacterized protein</fullName>
    </submittedName>
</protein>
<evidence type="ECO:0000256" key="1">
    <source>
        <dbReference type="SAM" id="MobiDB-lite"/>
    </source>
</evidence>
<dbReference type="AlphaFoldDB" id="A0A6J4QPB7"/>
<proteinExistence type="predicted"/>
<organism evidence="2">
    <name type="scientific">uncultured Rubrobacteraceae bacterium</name>
    <dbReference type="NCBI Taxonomy" id="349277"/>
    <lineage>
        <taxon>Bacteria</taxon>
        <taxon>Bacillati</taxon>
        <taxon>Actinomycetota</taxon>
        <taxon>Rubrobacteria</taxon>
        <taxon>Rubrobacterales</taxon>
        <taxon>Rubrobacteraceae</taxon>
        <taxon>environmental samples</taxon>
    </lineage>
</organism>
<reference evidence="2" key="1">
    <citation type="submission" date="2020-02" db="EMBL/GenBank/DDBJ databases">
        <authorList>
            <person name="Meier V. D."/>
        </authorList>
    </citation>
    <scope>NUCLEOTIDE SEQUENCE</scope>
    <source>
        <strain evidence="2">AVDCRST_MAG02</strain>
    </source>
</reference>